<keyword evidence="2" id="KW-1185">Reference proteome</keyword>
<protein>
    <recommendedName>
        <fullName evidence="3">RES domain-containing protein</fullName>
    </recommendedName>
</protein>
<dbReference type="AlphaFoldDB" id="A0A7G9GSG5"/>
<name>A0A7G9GSG5_9FIRM</name>
<evidence type="ECO:0008006" key="3">
    <source>
        <dbReference type="Google" id="ProtNLM"/>
    </source>
</evidence>
<dbReference type="RefSeq" id="WP_117451228.1">
    <property type="nucleotide sequence ID" value="NZ_CP060636.1"/>
</dbReference>
<proteinExistence type="predicted"/>
<evidence type="ECO:0000313" key="2">
    <source>
        <dbReference type="Proteomes" id="UP000515856"/>
    </source>
</evidence>
<organism evidence="1 2">
    <name type="scientific">[Eubacterium] hominis</name>
    <dbReference type="NCBI Taxonomy" id="2764325"/>
    <lineage>
        <taxon>Bacteria</taxon>
        <taxon>Bacillati</taxon>
        <taxon>Bacillota</taxon>
        <taxon>Erysipelotrichia</taxon>
        <taxon>Erysipelotrichales</taxon>
        <taxon>Erysipelotrichaceae</taxon>
        <taxon>Amedibacillus</taxon>
    </lineage>
</organism>
<evidence type="ECO:0000313" key="1">
    <source>
        <dbReference type="EMBL" id="QNM13747.1"/>
    </source>
</evidence>
<reference evidence="1 2" key="1">
    <citation type="submission" date="2020-08" db="EMBL/GenBank/DDBJ databases">
        <authorList>
            <person name="Liu C."/>
            <person name="Sun Q."/>
        </authorList>
    </citation>
    <scope>NUCLEOTIDE SEQUENCE [LARGE SCALE GENOMIC DNA]</scope>
    <source>
        <strain evidence="1 2">NSJ-61</strain>
    </source>
</reference>
<dbReference type="Proteomes" id="UP000515856">
    <property type="component" value="Chromosome"/>
</dbReference>
<sequence length="295" mass="34610">MKLTELLKELQTQVPMCSSEEHDVDTRKAYMKKTRTFLHIIEESGVLKESEMNTLKRIRNKINDIWINYLYGRVNTASSQMQNLLQYRIHDDIYMDYFQNPGSQPAILYRGRISEKPLTDVKSFYHIPFNQRYLIGNQRYSLSGIPCLYLASSMDCVYAELGQKKNVCLCECKCKKDFPLFDMSIDYEYILHHKRTRKEVIDFLYTMPLKYACSIKALDNDGAKFKTNYIIPQLITATLYNMNTDIKGICYGSIAGNDLSYPMRLNYVYLPVYVLGKDIYDMELITSFDIKIRKM</sequence>
<dbReference type="KEGG" id="ehn:H9Q80_07345"/>
<dbReference type="EMBL" id="CP060636">
    <property type="protein sequence ID" value="QNM13747.1"/>
    <property type="molecule type" value="Genomic_DNA"/>
</dbReference>
<accession>A0A7G9GSG5</accession>
<gene>
    <name evidence="1" type="ORF">H9Q80_07345</name>
</gene>